<dbReference type="AlphaFoldDB" id="A0A820CUD1"/>
<evidence type="ECO:0000313" key="1">
    <source>
        <dbReference type="EMBL" id="CAF4213850.1"/>
    </source>
</evidence>
<evidence type="ECO:0008006" key="3">
    <source>
        <dbReference type="Google" id="ProtNLM"/>
    </source>
</evidence>
<reference evidence="1" key="1">
    <citation type="submission" date="2021-02" db="EMBL/GenBank/DDBJ databases">
        <authorList>
            <person name="Nowell W R."/>
        </authorList>
    </citation>
    <scope>NUCLEOTIDE SEQUENCE</scope>
</reference>
<proteinExistence type="predicted"/>
<dbReference type="EMBL" id="CAJOBD010016162">
    <property type="protein sequence ID" value="CAF4213850.1"/>
    <property type="molecule type" value="Genomic_DNA"/>
</dbReference>
<organism evidence="1 2">
    <name type="scientific">Rotaria sordida</name>
    <dbReference type="NCBI Taxonomy" id="392033"/>
    <lineage>
        <taxon>Eukaryota</taxon>
        <taxon>Metazoa</taxon>
        <taxon>Spiralia</taxon>
        <taxon>Gnathifera</taxon>
        <taxon>Rotifera</taxon>
        <taxon>Eurotatoria</taxon>
        <taxon>Bdelloidea</taxon>
        <taxon>Philodinida</taxon>
        <taxon>Philodinidae</taxon>
        <taxon>Rotaria</taxon>
    </lineage>
</organism>
<gene>
    <name evidence="1" type="ORF">JBS370_LOCUS37125</name>
</gene>
<dbReference type="Proteomes" id="UP000663836">
    <property type="component" value="Unassembled WGS sequence"/>
</dbReference>
<protein>
    <recommendedName>
        <fullName evidence="3">MULE transposase domain-containing protein</fullName>
    </recommendedName>
</protein>
<evidence type="ECO:0000313" key="2">
    <source>
        <dbReference type="Proteomes" id="UP000663836"/>
    </source>
</evidence>
<name>A0A820CUD1_9BILA</name>
<comment type="caution">
    <text evidence="1">The sequence shown here is derived from an EMBL/GenBank/DDBJ whole genome shotgun (WGS) entry which is preliminary data.</text>
</comment>
<sequence length="292" mass="33207">MASLTTKQQQFLNSLTTEEINDFKTALLPPGRHPDLLNHRHVDLSLDLDQLATMKSIRSLGARCHTNLTMDSFLSEPTTHTHAPDPERIPAIEVKNQVKIKAATSNEASSSILHSSLRFMPLSAVGSLPSSDSLMRTIRRQRPKLCSDPNTRVPNNLRKTDRGEEFILYEDNEMIIFTTKTNLSLLKNCKHWFMGGTFKVCPDEFYQLFTLHALLKSVIIPLVYGLLIGKNATDYTKFFEKVLEQDDFEPASILSDFESGTIKTIKEVFPNIIHRGKLIFKHIFSKNDEYVL</sequence>
<accession>A0A820CUD1</accession>